<dbReference type="AlphaFoldDB" id="A0AAT9GHE2"/>
<dbReference type="PANTHER" id="PTHR34477:SF5">
    <property type="entry name" value="BSL5627 PROTEIN"/>
    <property type="match status" value="1"/>
</dbReference>
<name>A0AAT9GHE2_9BACT</name>
<protein>
    <submittedName>
        <fullName evidence="3">GIY-YIG nuclease family protein</fullName>
    </submittedName>
</protein>
<evidence type="ECO:0000256" key="1">
    <source>
        <dbReference type="ARBA" id="ARBA00007435"/>
    </source>
</evidence>
<dbReference type="Pfam" id="PF01541">
    <property type="entry name" value="GIY-YIG"/>
    <property type="match status" value="1"/>
</dbReference>
<dbReference type="SUPFAM" id="SSF82771">
    <property type="entry name" value="GIY-YIG endonuclease"/>
    <property type="match status" value="1"/>
</dbReference>
<proteinExistence type="inferred from homology"/>
<gene>
    <name evidence="3" type="ORF">KACHI17_08850</name>
</gene>
<organism evidence="3">
    <name type="scientific">Sediminibacterium sp. KACHI17</name>
    <dbReference type="NCBI Taxonomy" id="1751071"/>
    <lineage>
        <taxon>Bacteria</taxon>
        <taxon>Pseudomonadati</taxon>
        <taxon>Bacteroidota</taxon>
        <taxon>Chitinophagia</taxon>
        <taxon>Chitinophagales</taxon>
        <taxon>Chitinophagaceae</taxon>
        <taxon>Sediminibacterium</taxon>
    </lineage>
</organism>
<reference evidence="3" key="1">
    <citation type="submission" date="2024-02" db="EMBL/GenBank/DDBJ databases">
        <title>Sediminibacterium planktonica sp. nov. and Sediminibacterium longus sp. nov., isolated from surface lake and river water.</title>
        <authorList>
            <person name="Watanabe K."/>
            <person name="Takemine S."/>
            <person name="Ishii Y."/>
            <person name="Ogata Y."/>
            <person name="Shindo C."/>
            <person name="Suda W."/>
        </authorList>
    </citation>
    <scope>NUCLEOTIDE SEQUENCE</scope>
    <source>
        <strain evidence="3">KACHI17</strain>
    </source>
</reference>
<dbReference type="RefSeq" id="WP_353550300.1">
    <property type="nucleotide sequence ID" value="NZ_AP029612.1"/>
</dbReference>
<dbReference type="EMBL" id="AP029612">
    <property type="protein sequence ID" value="BFG70004.1"/>
    <property type="molecule type" value="Genomic_DNA"/>
</dbReference>
<dbReference type="CDD" id="cd10448">
    <property type="entry name" value="GIY-YIG_unchar_3"/>
    <property type="match status" value="1"/>
</dbReference>
<dbReference type="InterPro" id="IPR035901">
    <property type="entry name" value="GIY-YIG_endonuc_sf"/>
</dbReference>
<evidence type="ECO:0000313" key="3">
    <source>
        <dbReference type="EMBL" id="BFG70004.1"/>
    </source>
</evidence>
<dbReference type="InterPro" id="IPR050190">
    <property type="entry name" value="UPF0213_domain"/>
</dbReference>
<dbReference type="InterPro" id="IPR000305">
    <property type="entry name" value="GIY-YIG_endonuc"/>
</dbReference>
<dbReference type="PANTHER" id="PTHR34477">
    <property type="entry name" value="UPF0213 PROTEIN YHBQ"/>
    <property type="match status" value="1"/>
</dbReference>
<sequence length="95" mass="11755">MSKRGYIYLMTNLTRTVVYIGVTSDLNKRVWQHKNHYFPNSFTSKYVVTILVYFEEWPSLRDAIFREKEIKKWRREKKHWLIEQGNKNWEEIVLE</sequence>
<accession>A0AAT9GHE2</accession>
<dbReference type="SMART" id="SM00465">
    <property type="entry name" value="GIYc"/>
    <property type="match status" value="1"/>
</dbReference>
<dbReference type="Gene3D" id="3.40.1440.10">
    <property type="entry name" value="GIY-YIG endonuclease"/>
    <property type="match status" value="1"/>
</dbReference>
<feature type="domain" description="GIY-YIG" evidence="2">
    <location>
        <begin position="3"/>
        <end position="80"/>
    </location>
</feature>
<dbReference type="PROSITE" id="PS50164">
    <property type="entry name" value="GIY_YIG"/>
    <property type="match status" value="1"/>
</dbReference>
<comment type="similarity">
    <text evidence="1">Belongs to the UPF0213 family.</text>
</comment>
<evidence type="ECO:0000259" key="2">
    <source>
        <dbReference type="PROSITE" id="PS50164"/>
    </source>
</evidence>